<dbReference type="Proteomes" id="UP000887565">
    <property type="component" value="Unplaced"/>
</dbReference>
<proteinExistence type="predicted"/>
<evidence type="ECO:0000313" key="1">
    <source>
        <dbReference type="Proteomes" id="UP000887565"/>
    </source>
</evidence>
<organism evidence="1 2">
    <name type="scientific">Romanomermis culicivorax</name>
    <name type="common">Nematode worm</name>
    <dbReference type="NCBI Taxonomy" id="13658"/>
    <lineage>
        <taxon>Eukaryota</taxon>
        <taxon>Metazoa</taxon>
        <taxon>Ecdysozoa</taxon>
        <taxon>Nematoda</taxon>
        <taxon>Enoplea</taxon>
        <taxon>Dorylaimia</taxon>
        <taxon>Mermithida</taxon>
        <taxon>Mermithoidea</taxon>
        <taxon>Mermithidae</taxon>
        <taxon>Romanomermis</taxon>
    </lineage>
</organism>
<evidence type="ECO:0000313" key="2">
    <source>
        <dbReference type="WBParaSite" id="nRc.2.0.1.t00229-RA"/>
    </source>
</evidence>
<sequence length="71" mass="7597">MFVAEAFSDSSSSVTLAVEVLFASLSVEASETLFRLILFFGDKDVEGEMLDAGGDDCILASKSHLRPLVNP</sequence>
<dbReference type="AlphaFoldDB" id="A0A915HEX0"/>
<accession>A0A915HEX0</accession>
<keyword evidence="1" id="KW-1185">Reference proteome</keyword>
<name>A0A915HEX0_ROMCU</name>
<protein>
    <submittedName>
        <fullName evidence="2">Uncharacterized protein</fullName>
    </submittedName>
</protein>
<dbReference type="WBParaSite" id="nRc.2.0.1.t00229-RA">
    <property type="protein sequence ID" value="nRc.2.0.1.t00229-RA"/>
    <property type="gene ID" value="nRc.2.0.1.g00229"/>
</dbReference>
<reference evidence="2" key="1">
    <citation type="submission" date="2022-11" db="UniProtKB">
        <authorList>
            <consortium name="WormBaseParasite"/>
        </authorList>
    </citation>
    <scope>IDENTIFICATION</scope>
</reference>